<dbReference type="AlphaFoldDB" id="A0A9P9GGW4"/>
<keyword evidence="2" id="KW-1185">Reference proteome</keyword>
<reference evidence="1" key="1">
    <citation type="journal article" date="2021" name="Nat. Commun.">
        <title>Genetic determinants of endophytism in the Arabidopsis root mycobiome.</title>
        <authorList>
            <person name="Mesny F."/>
            <person name="Miyauchi S."/>
            <person name="Thiergart T."/>
            <person name="Pickel B."/>
            <person name="Atanasova L."/>
            <person name="Karlsson M."/>
            <person name="Huettel B."/>
            <person name="Barry K.W."/>
            <person name="Haridas S."/>
            <person name="Chen C."/>
            <person name="Bauer D."/>
            <person name="Andreopoulos W."/>
            <person name="Pangilinan J."/>
            <person name="LaButti K."/>
            <person name="Riley R."/>
            <person name="Lipzen A."/>
            <person name="Clum A."/>
            <person name="Drula E."/>
            <person name="Henrissat B."/>
            <person name="Kohler A."/>
            <person name="Grigoriev I.V."/>
            <person name="Martin F.M."/>
            <person name="Hacquard S."/>
        </authorList>
    </citation>
    <scope>NUCLEOTIDE SEQUENCE</scope>
    <source>
        <strain evidence="1">MPI-CAGE-AT-0023</strain>
    </source>
</reference>
<name>A0A9P9GGW4_FUSRE</name>
<evidence type="ECO:0000313" key="2">
    <source>
        <dbReference type="Proteomes" id="UP000720189"/>
    </source>
</evidence>
<dbReference type="GeneID" id="70229968"/>
<accession>A0A9P9GGW4</accession>
<dbReference type="OrthoDB" id="4332097at2759"/>
<evidence type="ECO:0000313" key="1">
    <source>
        <dbReference type="EMBL" id="KAH7237727.1"/>
    </source>
</evidence>
<organism evidence="1 2">
    <name type="scientific">Fusarium redolens</name>
    <dbReference type="NCBI Taxonomy" id="48865"/>
    <lineage>
        <taxon>Eukaryota</taxon>
        <taxon>Fungi</taxon>
        <taxon>Dikarya</taxon>
        <taxon>Ascomycota</taxon>
        <taxon>Pezizomycotina</taxon>
        <taxon>Sordariomycetes</taxon>
        <taxon>Hypocreomycetidae</taxon>
        <taxon>Hypocreales</taxon>
        <taxon>Nectriaceae</taxon>
        <taxon>Fusarium</taxon>
        <taxon>Fusarium redolens species complex</taxon>
    </lineage>
</organism>
<dbReference type="Proteomes" id="UP000720189">
    <property type="component" value="Unassembled WGS sequence"/>
</dbReference>
<comment type="caution">
    <text evidence="1">The sequence shown here is derived from an EMBL/GenBank/DDBJ whole genome shotgun (WGS) entry which is preliminary data.</text>
</comment>
<proteinExistence type="predicted"/>
<gene>
    <name evidence="1" type="ORF">BKA55DRAFT_694218</name>
</gene>
<dbReference type="RefSeq" id="XP_046045586.1">
    <property type="nucleotide sequence ID" value="XM_046200014.1"/>
</dbReference>
<protein>
    <submittedName>
        <fullName evidence="1">Uncharacterized protein</fullName>
    </submittedName>
</protein>
<sequence length="149" mass="17084">MEFLTQFETSLNILREDKVRGLTIYCCSASCRFQHPHQQQLFNSISNPFCLYLTILPSSLIKMFVYEGRLDWKPYGDNETFVIILPDGPVRVGDTAYLFSQWTKDAQGTKKANFFQKSAIEKVSKTPSGDDTVIAKASYYSWEVTSRDI</sequence>
<dbReference type="EMBL" id="JAGMUX010000015">
    <property type="protein sequence ID" value="KAH7237727.1"/>
    <property type="molecule type" value="Genomic_DNA"/>
</dbReference>